<proteinExistence type="predicted"/>
<dbReference type="InterPro" id="IPR023780">
    <property type="entry name" value="Chromo_domain"/>
</dbReference>
<dbReference type="Pfam" id="PF00385">
    <property type="entry name" value="Chromo"/>
    <property type="match status" value="1"/>
</dbReference>
<dbReference type="InterPro" id="IPR012337">
    <property type="entry name" value="RNaseH-like_sf"/>
</dbReference>
<dbReference type="PANTHER" id="PTHR46481">
    <property type="entry name" value="ZINC FINGER BED DOMAIN-CONTAINING PROTEIN 4"/>
    <property type="match status" value="1"/>
</dbReference>
<feature type="domain" description="Chromo" evidence="7">
    <location>
        <begin position="44"/>
        <end position="99"/>
    </location>
</feature>
<keyword evidence="4" id="KW-0862">Zinc</keyword>
<dbReference type="InterPro" id="IPR052035">
    <property type="entry name" value="ZnF_BED_domain_contain"/>
</dbReference>
<dbReference type="SMART" id="SM00298">
    <property type="entry name" value="CHROMO"/>
    <property type="match status" value="1"/>
</dbReference>
<sequence>MGKRASKKSKFSTNDSRLPPIGKGPIKRTPNHEFDHRGNADNIYLVECILAERLTKSGDRTVEEWLIRWKGYSQAHDTWEPIENLAGLEDDIANFRREKSLLEPLKLGKRKRKTPVNDHTPVVVAAGSSAGVLSIQSGENTTPATQEDVSDEEAEHGEEILRPAMRGRRTAKVWSLFNEIICPTTDKPIGLLCAIEKCGARLASSTNTTNARQHLSYLHKAHLAELEAEEFEANFADEPSQEAAARVQSVISKNSAVWPPGKRDTLTRKVVNWLCKRARPLSLPERDTELSDVLMFASEGAYSMPSKHNVVRQLCVISGKALVHDRQKVVVLKKDRVLPSSAIDIWSENGIALLGILLYFWAAGGTAISELLVRAVPFGEVAHTGTEIELATKRALAHLGVGEFREPTSDADCFEIVDTVRHCLHKAVADGASNVQKGLAEFETSPCPAHVGQRCVLAYLEVPLINAVHVKTKGIAALFRRSPLGLSCLHRCQTKYQLPTTQPPRSVAVRWNSTFLQWQWFPPQQTALQMFDVESMQLKLSTDEIGSTYRDFQLDLTDWQLIQQSLPVLEPVNEYTRIIQGTRYVTMSLVLPMTAWLIEFELKPSVDVVLADGTELKHTGLLPAVREGREAMYTQFEQRWCADLPMGILEDYTVSTLLDPRWKNWDFDGCNIFDYGSMTRERALSFLRTAWTDFKPALSADSARLSSCASEKRATGESSFMRKKKQTASSSTLALVIKDQLDTYLSLPQEANEEGFDVMLWWNEKAKDLPDVYRMARQFLGCPATTGGVERTFSAAGRMHDDLRKSTDEDTLEHMLRVRISDCS</sequence>
<evidence type="ECO:0000256" key="1">
    <source>
        <dbReference type="ARBA" id="ARBA00004123"/>
    </source>
</evidence>
<feature type="region of interest" description="Disordered" evidence="6">
    <location>
        <begin position="1"/>
        <end position="34"/>
    </location>
</feature>
<dbReference type="InterPro" id="IPR008906">
    <property type="entry name" value="HATC_C_dom"/>
</dbReference>
<keyword evidence="5" id="KW-0539">Nucleus</keyword>
<dbReference type="SUPFAM" id="SSF54160">
    <property type="entry name" value="Chromo domain-like"/>
    <property type="match status" value="1"/>
</dbReference>
<feature type="region of interest" description="Disordered" evidence="6">
    <location>
        <begin position="135"/>
        <end position="155"/>
    </location>
</feature>
<reference evidence="8 9" key="1">
    <citation type="journal article" date="2015" name="Genome Biol. Evol.">
        <title>Comparative Genomics of a Bacterivorous Green Alga Reveals Evolutionary Causalities and Consequences of Phago-Mixotrophic Mode of Nutrition.</title>
        <authorList>
            <person name="Burns J.A."/>
            <person name="Paasch A."/>
            <person name="Narechania A."/>
            <person name="Kim E."/>
        </authorList>
    </citation>
    <scope>NUCLEOTIDE SEQUENCE [LARGE SCALE GENOMIC DNA]</scope>
    <source>
        <strain evidence="8 9">PLY_AMNH</strain>
    </source>
</reference>
<keyword evidence="8" id="KW-0687">Ribonucleoprotein</keyword>
<dbReference type="PANTHER" id="PTHR46481:SF10">
    <property type="entry name" value="ZINC FINGER BED DOMAIN-CONTAINING PROTEIN 39"/>
    <property type="match status" value="1"/>
</dbReference>
<feature type="compositionally biased region" description="Polar residues" evidence="6">
    <location>
        <begin position="135"/>
        <end position="147"/>
    </location>
</feature>
<evidence type="ECO:0000256" key="2">
    <source>
        <dbReference type="ARBA" id="ARBA00022723"/>
    </source>
</evidence>
<feature type="compositionally biased region" description="Basic residues" evidence="6">
    <location>
        <begin position="1"/>
        <end position="10"/>
    </location>
</feature>
<name>A0AAE0BUI5_9CHLO</name>
<dbReference type="AlphaFoldDB" id="A0AAE0BUI5"/>
<evidence type="ECO:0000256" key="6">
    <source>
        <dbReference type="SAM" id="MobiDB-lite"/>
    </source>
</evidence>
<dbReference type="Proteomes" id="UP001190700">
    <property type="component" value="Unassembled WGS sequence"/>
</dbReference>
<dbReference type="InterPro" id="IPR000953">
    <property type="entry name" value="Chromo/chromo_shadow_dom"/>
</dbReference>
<organism evidence="8 9">
    <name type="scientific">Cymbomonas tetramitiformis</name>
    <dbReference type="NCBI Taxonomy" id="36881"/>
    <lineage>
        <taxon>Eukaryota</taxon>
        <taxon>Viridiplantae</taxon>
        <taxon>Chlorophyta</taxon>
        <taxon>Pyramimonadophyceae</taxon>
        <taxon>Pyramimonadales</taxon>
        <taxon>Pyramimonadaceae</taxon>
        <taxon>Cymbomonas</taxon>
    </lineage>
</organism>
<dbReference type="Gene3D" id="2.40.50.40">
    <property type="match status" value="1"/>
</dbReference>
<dbReference type="GO" id="GO:1990904">
    <property type="term" value="C:ribonucleoprotein complex"/>
    <property type="evidence" value="ECO:0007669"/>
    <property type="project" value="UniProtKB-KW"/>
</dbReference>
<dbReference type="SUPFAM" id="SSF53098">
    <property type="entry name" value="Ribonuclease H-like"/>
    <property type="match status" value="1"/>
</dbReference>
<dbReference type="PROSITE" id="PS50013">
    <property type="entry name" value="CHROMO_2"/>
    <property type="match status" value="1"/>
</dbReference>
<gene>
    <name evidence="8" type="ORF">CYMTET_48177</name>
</gene>
<keyword evidence="9" id="KW-1185">Reference proteome</keyword>
<evidence type="ECO:0000313" key="9">
    <source>
        <dbReference type="Proteomes" id="UP001190700"/>
    </source>
</evidence>
<keyword evidence="3" id="KW-0863">Zinc-finger</keyword>
<evidence type="ECO:0000256" key="4">
    <source>
        <dbReference type="ARBA" id="ARBA00022833"/>
    </source>
</evidence>
<protein>
    <submittedName>
        <fullName evidence="8">La ribonucleoprotein</fullName>
    </submittedName>
</protein>
<evidence type="ECO:0000259" key="7">
    <source>
        <dbReference type="PROSITE" id="PS50013"/>
    </source>
</evidence>
<dbReference type="CDD" id="cd00024">
    <property type="entry name" value="CD_CSD"/>
    <property type="match status" value="1"/>
</dbReference>
<dbReference type="EMBL" id="LGRX02033235">
    <property type="protein sequence ID" value="KAK3242100.1"/>
    <property type="molecule type" value="Genomic_DNA"/>
</dbReference>
<comment type="subcellular location">
    <subcellularLocation>
        <location evidence="1">Nucleus</location>
    </subcellularLocation>
</comment>
<evidence type="ECO:0000313" key="8">
    <source>
        <dbReference type="EMBL" id="KAK3242100.1"/>
    </source>
</evidence>
<evidence type="ECO:0000256" key="3">
    <source>
        <dbReference type="ARBA" id="ARBA00022771"/>
    </source>
</evidence>
<comment type="caution">
    <text evidence="8">The sequence shown here is derived from an EMBL/GenBank/DDBJ whole genome shotgun (WGS) entry which is preliminary data.</text>
</comment>
<dbReference type="InterPro" id="IPR016197">
    <property type="entry name" value="Chromo-like_dom_sf"/>
</dbReference>
<dbReference type="GO" id="GO:0008270">
    <property type="term" value="F:zinc ion binding"/>
    <property type="evidence" value="ECO:0007669"/>
    <property type="project" value="UniProtKB-KW"/>
</dbReference>
<dbReference type="GO" id="GO:0046983">
    <property type="term" value="F:protein dimerization activity"/>
    <property type="evidence" value="ECO:0007669"/>
    <property type="project" value="InterPro"/>
</dbReference>
<dbReference type="GO" id="GO:0005634">
    <property type="term" value="C:nucleus"/>
    <property type="evidence" value="ECO:0007669"/>
    <property type="project" value="UniProtKB-SubCell"/>
</dbReference>
<dbReference type="Pfam" id="PF05699">
    <property type="entry name" value="Dimer_Tnp_hAT"/>
    <property type="match status" value="1"/>
</dbReference>
<keyword evidence="2" id="KW-0479">Metal-binding</keyword>
<evidence type="ECO:0000256" key="5">
    <source>
        <dbReference type="ARBA" id="ARBA00023242"/>
    </source>
</evidence>
<accession>A0AAE0BUI5</accession>